<evidence type="ECO:0000256" key="1">
    <source>
        <dbReference type="ARBA" id="ARBA00004442"/>
    </source>
</evidence>
<dbReference type="InterPro" id="IPR008969">
    <property type="entry name" value="CarboxyPept-like_regulatory"/>
</dbReference>
<comment type="subcellular location">
    <subcellularLocation>
        <location evidence="1">Cell outer membrane</location>
    </subcellularLocation>
</comment>
<dbReference type="GO" id="GO:0009279">
    <property type="term" value="C:cell outer membrane"/>
    <property type="evidence" value="ECO:0007669"/>
    <property type="project" value="UniProtKB-SubCell"/>
</dbReference>
<feature type="chain" id="PRO_5028979363" evidence="4">
    <location>
        <begin position="25"/>
        <end position="937"/>
    </location>
</feature>
<gene>
    <name evidence="6" type="ORF">H4075_02605</name>
</gene>
<dbReference type="Proteomes" id="UP000515344">
    <property type="component" value="Chromosome"/>
</dbReference>
<feature type="signal peptide" evidence="4">
    <location>
        <begin position="1"/>
        <end position="24"/>
    </location>
</feature>
<dbReference type="PANTHER" id="PTHR40980:SF5">
    <property type="entry name" value="TONB-DEPENDENT RECEPTOR"/>
    <property type="match status" value="1"/>
</dbReference>
<reference evidence="7" key="1">
    <citation type="submission" date="2020-08" db="EMBL/GenBank/DDBJ databases">
        <title>Lacibacter sp. S13-6-6 genome sequencing.</title>
        <authorList>
            <person name="Jin L."/>
        </authorList>
    </citation>
    <scope>NUCLEOTIDE SEQUENCE [LARGE SCALE GENOMIC DNA]</scope>
    <source>
        <strain evidence="7">S13-6-6</strain>
    </source>
</reference>
<dbReference type="SUPFAM" id="SSF56935">
    <property type="entry name" value="Porins"/>
    <property type="match status" value="1"/>
</dbReference>
<evidence type="ECO:0000313" key="7">
    <source>
        <dbReference type="Proteomes" id="UP000515344"/>
    </source>
</evidence>
<sequence>MQRKNLRTLITLFSLLFIALSTSAQTIRLNGRVLNQKNEPIAGASISVSEISRSFAADIEGRFGISLEAGKKYTFTVSAVGYQTKAVDEVEVKTTEIDNTITILLNVAAKEGTEIVIRSTARRENTSGLLSFQRNNTSLSSGLSADFIRRTPDKNTGEVLKRVSGASIQDNKFVIVRGLSDRYNQALINGAQLPSSEPDKKAFSFDVIPSQLIDNIIINKTATPDLTGEFAGGLVQINTKDIPTKNSLTLGIGLGFNTQSAFKQFISNERGSTDYLGFDDRRNLPSSYPVKYGVFNTLSAEQRREIAADFRDDVWAEQNSVTGPIQSYNLTWANAVRTEKGGAFGSVIGLTYRNSKLLYNATKELFERDGGQAFFSYEDQQNKYSTSVGALANFAWTKKNHKIALKNLFNQLYEDNYYNRQGPNTENLQDIYLRSSVLNQRSLLSSQLEGTHTFWRDLKATWNINYSYNSKEQPDLRVLTYGRSLGTNDPYAVNLRGNNTNRFFSNLTDHAAGYNLSLAYTFNIGKQKQTVKAGGNALVRIRDFRAIILGYGEPGDANLNFLPYNRIFASENFLKGNGFEMTTSLQNPQDKYFGISALNAGYLMFDNKLGEKWRLVWGSRVESFQQFLKSQQQGTDKAVVINTEKIDFLPSFNLTYSPVNKTNIRIAGSRTVARPEFREIAPFTFFDFETIASTAGTPDLKRSSILNADVRYEWYPQAGEVVSAAAFYKQFTDPIELRLNSASVATRRQYQFQNAVNADLYGAEFEFRKNLSFFSKSSEWLKRLFITGNASFIFSEVLLANTDASGNPLPASSRPLQGQSPYLVNAGLQYDSEGGFGASILYNKIGQRLALVGNNDFGDIYERPRDLFDIQVSQKVIKRKGEVRLTISDLLNQPIQTYENRNSSKSYQPGTDKTFSSYTPGTTFTVAFTYDFDLKRK</sequence>
<dbReference type="Gene3D" id="2.170.130.10">
    <property type="entry name" value="TonB-dependent receptor, plug domain"/>
    <property type="match status" value="1"/>
</dbReference>
<keyword evidence="7" id="KW-1185">Reference proteome</keyword>
<accession>A0A7G5XI04</accession>
<evidence type="ECO:0000259" key="5">
    <source>
        <dbReference type="Pfam" id="PF07715"/>
    </source>
</evidence>
<dbReference type="PANTHER" id="PTHR40980">
    <property type="entry name" value="PLUG DOMAIN-CONTAINING PROTEIN"/>
    <property type="match status" value="1"/>
</dbReference>
<dbReference type="KEGG" id="lacs:H4075_02605"/>
<dbReference type="Gene3D" id="2.40.170.20">
    <property type="entry name" value="TonB-dependent receptor, beta-barrel domain"/>
    <property type="match status" value="1"/>
</dbReference>
<organism evidence="6 7">
    <name type="scientific">Lacibacter sediminis</name>
    <dbReference type="NCBI Taxonomy" id="2760713"/>
    <lineage>
        <taxon>Bacteria</taxon>
        <taxon>Pseudomonadati</taxon>
        <taxon>Bacteroidota</taxon>
        <taxon>Chitinophagia</taxon>
        <taxon>Chitinophagales</taxon>
        <taxon>Chitinophagaceae</taxon>
        <taxon>Lacibacter</taxon>
    </lineage>
</organism>
<dbReference type="Pfam" id="PF07715">
    <property type="entry name" value="Plug"/>
    <property type="match status" value="1"/>
</dbReference>
<dbReference type="AlphaFoldDB" id="A0A7G5XI04"/>
<dbReference type="Pfam" id="PF13715">
    <property type="entry name" value="CarbopepD_reg_2"/>
    <property type="match status" value="1"/>
</dbReference>
<evidence type="ECO:0000313" key="6">
    <source>
        <dbReference type="EMBL" id="QNA45107.1"/>
    </source>
</evidence>
<feature type="domain" description="TonB-dependent receptor plug" evidence="5">
    <location>
        <begin position="140"/>
        <end position="233"/>
    </location>
</feature>
<evidence type="ECO:0000256" key="2">
    <source>
        <dbReference type="ARBA" id="ARBA00023136"/>
    </source>
</evidence>
<keyword evidence="6" id="KW-0675">Receptor</keyword>
<evidence type="ECO:0000256" key="4">
    <source>
        <dbReference type="SAM" id="SignalP"/>
    </source>
</evidence>
<dbReference type="EMBL" id="CP060007">
    <property type="protein sequence ID" value="QNA45107.1"/>
    <property type="molecule type" value="Genomic_DNA"/>
</dbReference>
<keyword evidence="3" id="KW-0998">Cell outer membrane</keyword>
<name>A0A7G5XI04_9BACT</name>
<proteinExistence type="predicted"/>
<protein>
    <submittedName>
        <fullName evidence="6">TonB-dependent receptor</fullName>
    </submittedName>
</protein>
<dbReference type="RefSeq" id="WP_182803875.1">
    <property type="nucleotide sequence ID" value="NZ_CP060007.1"/>
</dbReference>
<evidence type="ECO:0000256" key="3">
    <source>
        <dbReference type="ARBA" id="ARBA00023237"/>
    </source>
</evidence>
<dbReference type="InterPro" id="IPR036942">
    <property type="entry name" value="Beta-barrel_TonB_sf"/>
</dbReference>
<dbReference type="Gene3D" id="2.60.40.1120">
    <property type="entry name" value="Carboxypeptidase-like, regulatory domain"/>
    <property type="match status" value="1"/>
</dbReference>
<keyword evidence="4" id="KW-0732">Signal</keyword>
<dbReference type="InterPro" id="IPR012910">
    <property type="entry name" value="Plug_dom"/>
</dbReference>
<dbReference type="InterPro" id="IPR037066">
    <property type="entry name" value="Plug_dom_sf"/>
</dbReference>
<keyword evidence="2" id="KW-0472">Membrane</keyword>
<dbReference type="SUPFAM" id="SSF49464">
    <property type="entry name" value="Carboxypeptidase regulatory domain-like"/>
    <property type="match status" value="1"/>
</dbReference>